<dbReference type="Proteomes" id="UP000789366">
    <property type="component" value="Unassembled WGS sequence"/>
</dbReference>
<feature type="non-terminal residue" evidence="1">
    <location>
        <position position="69"/>
    </location>
</feature>
<name>A0ACA9RCB6_9GLOM</name>
<keyword evidence="2" id="KW-1185">Reference proteome</keyword>
<proteinExistence type="predicted"/>
<comment type="caution">
    <text evidence="1">The sequence shown here is derived from an EMBL/GenBank/DDBJ whole genome shotgun (WGS) entry which is preliminary data.</text>
</comment>
<dbReference type="EMBL" id="CAJVPW010065150">
    <property type="protein sequence ID" value="CAG8786751.1"/>
    <property type="molecule type" value="Genomic_DNA"/>
</dbReference>
<reference evidence="1" key="1">
    <citation type="submission" date="2021-06" db="EMBL/GenBank/DDBJ databases">
        <authorList>
            <person name="Kallberg Y."/>
            <person name="Tangrot J."/>
            <person name="Rosling A."/>
        </authorList>
    </citation>
    <scope>NUCLEOTIDE SEQUENCE</scope>
    <source>
        <strain evidence="1">28 12/20/2015</strain>
    </source>
</reference>
<organism evidence="1 2">
    <name type="scientific">Cetraspora pellucida</name>
    <dbReference type="NCBI Taxonomy" id="1433469"/>
    <lineage>
        <taxon>Eukaryota</taxon>
        <taxon>Fungi</taxon>
        <taxon>Fungi incertae sedis</taxon>
        <taxon>Mucoromycota</taxon>
        <taxon>Glomeromycotina</taxon>
        <taxon>Glomeromycetes</taxon>
        <taxon>Diversisporales</taxon>
        <taxon>Gigasporaceae</taxon>
        <taxon>Cetraspora</taxon>
    </lineage>
</organism>
<protein>
    <submittedName>
        <fullName evidence="1">12351_t:CDS:1</fullName>
    </submittedName>
</protein>
<evidence type="ECO:0000313" key="2">
    <source>
        <dbReference type="Proteomes" id="UP000789366"/>
    </source>
</evidence>
<accession>A0ACA9RCB6</accession>
<sequence length="69" mass="7510">MPDKDSDSQPLPEFVIQICSVIALVILDLVAMGYIYKGKGDFVSSGVIVVSLFGIALQQDDVIVHWMAL</sequence>
<gene>
    <name evidence="1" type="ORF">SPELUC_LOCUS16866</name>
</gene>
<evidence type="ECO:0000313" key="1">
    <source>
        <dbReference type="EMBL" id="CAG8786751.1"/>
    </source>
</evidence>